<evidence type="ECO:0008006" key="3">
    <source>
        <dbReference type="Google" id="ProtNLM"/>
    </source>
</evidence>
<gene>
    <name evidence="1" type="ORF">ABID41_000489</name>
</gene>
<comment type="caution">
    <text evidence="1">The sequence shown here is derived from an EMBL/GenBank/DDBJ whole genome shotgun (WGS) entry which is preliminary data.</text>
</comment>
<dbReference type="RefSeq" id="WP_331930124.1">
    <property type="nucleotide sequence ID" value="NZ_JBEPLU010000001.1"/>
</dbReference>
<dbReference type="Proteomes" id="UP001549110">
    <property type="component" value="Unassembled WGS sequence"/>
</dbReference>
<protein>
    <recommendedName>
        <fullName evidence="3">Lipoprotein</fullName>
    </recommendedName>
</protein>
<sequence length="137" mass="14386">MTRLPMAILAVAALGLTACGEGASQKAQGGDKYAGLDTAIRTWHGEIKAGDDQCKGKAEGEQCRAFEVACKGEREVAPAEAAKGMEAKVAVAMGWEGWDAARSEYRPATAVAEFQKVSGEWRRLPTGPVNLSTCVAS</sequence>
<accession>A0ABV2EEE0</accession>
<name>A0ABV2EEE0_9CAUL</name>
<organism evidence="1 2">
    <name type="scientific">Phenylobacterium koreense</name>
    <dbReference type="NCBI Taxonomy" id="266125"/>
    <lineage>
        <taxon>Bacteria</taxon>
        <taxon>Pseudomonadati</taxon>
        <taxon>Pseudomonadota</taxon>
        <taxon>Alphaproteobacteria</taxon>
        <taxon>Caulobacterales</taxon>
        <taxon>Caulobacteraceae</taxon>
        <taxon>Phenylobacterium</taxon>
    </lineage>
</organism>
<keyword evidence="2" id="KW-1185">Reference proteome</keyword>
<evidence type="ECO:0000313" key="2">
    <source>
        <dbReference type="Proteomes" id="UP001549110"/>
    </source>
</evidence>
<proteinExistence type="predicted"/>
<dbReference type="PROSITE" id="PS51257">
    <property type="entry name" value="PROKAR_LIPOPROTEIN"/>
    <property type="match status" value="1"/>
</dbReference>
<dbReference type="EMBL" id="JBEPLU010000001">
    <property type="protein sequence ID" value="MET3525394.1"/>
    <property type="molecule type" value="Genomic_DNA"/>
</dbReference>
<reference evidence="1 2" key="1">
    <citation type="submission" date="2024-06" db="EMBL/GenBank/DDBJ databases">
        <title>Genomic Encyclopedia of Type Strains, Phase IV (KMG-IV): sequencing the most valuable type-strain genomes for metagenomic binning, comparative biology and taxonomic classification.</title>
        <authorList>
            <person name="Goeker M."/>
        </authorList>
    </citation>
    <scope>NUCLEOTIDE SEQUENCE [LARGE SCALE GENOMIC DNA]</scope>
    <source>
        <strain evidence="1 2">DSM 17809</strain>
    </source>
</reference>
<evidence type="ECO:0000313" key="1">
    <source>
        <dbReference type="EMBL" id="MET3525394.1"/>
    </source>
</evidence>